<comment type="caution">
    <text evidence="2">The sequence shown here is derived from an EMBL/GenBank/DDBJ whole genome shotgun (WGS) entry which is preliminary data.</text>
</comment>
<dbReference type="PATRIC" id="fig|693.5.peg.931"/>
<name>A0A0M0HPX8_VIBNE</name>
<keyword evidence="1" id="KW-0732">Signal</keyword>
<dbReference type="PROSITE" id="PS51257">
    <property type="entry name" value="PROKAR_LIPOPROTEIN"/>
    <property type="match status" value="1"/>
</dbReference>
<feature type="signal peptide" evidence="1">
    <location>
        <begin position="1"/>
        <end position="21"/>
    </location>
</feature>
<evidence type="ECO:0000313" key="3">
    <source>
        <dbReference type="Proteomes" id="UP000037515"/>
    </source>
</evidence>
<dbReference type="EMBL" id="LHPJ01000005">
    <property type="protein sequence ID" value="KOO04195.1"/>
    <property type="molecule type" value="Genomic_DNA"/>
</dbReference>
<evidence type="ECO:0008006" key="4">
    <source>
        <dbReference type="Google" id="ProtNLM"/>
    </source>
</evidence>
<keyword evidence="3" id="KW-1185">Reference proteome</keyword>
<dbReference type="RefSeq" id="WP_053394608.1">
    <property type="nucleotide sequence ID" value="NZ_LHPJ01000005.1"/>
</dbReference>
<organism evidence="2 3">
    <name type="scientific">Vibrio nereis</name>
    <dbReference type="NCBI Taxonomy" id="693"/>
    <lineage>
        <taxon>Bacteria</taxon>
        <taxon>Pseudomonadati</taxon>
        <taxon>Pseudomonadota</taxon>
        <taxon>Gammaproteobacteria</taxon>
        <taxon>Vibrionales</taxon>
        <taxon>Vibrionaceae</taxon>
        <taxon>Vibrio</taxon>
    </lineage>
</organism>
<protein>
    <recommendedName>
        <fullName evidence="4">Lipoprotein</fullName>
    </recommendedName>
</protein>
<accession>A0A0M0HPX8</accession>
<feature type="chain" id="PRO_5005600118" description="Lipoprotein" evidence="1">
    <location>
        <begin position="22"/>
        <end position="100"/>
    </location>
</feature>
<sequence length="100" mass="10507">MKKVGLFIVSALTLSGCQMMGGDTDIANTDFTAMSCEDIQQVFTDYQDNMNNIETGAGLLSVVGLGAGTDGAKTLMQQTYQSAATAARPVIKAKNCNFSV</sequence>
<reference evidence="3" key="1">
    <citation type="submission" date="2015-08" db="EMBL/GenBank/DDBJ databases">
        <title>Vibrio galatheae sp. nov., a novel member of the Vibrionaceae family isolated from the Solomon Islands.</title>
        <authorList>
            <person name="Giubergia S."/>
            <person name="Machado H."/>
            <person name="Mateiu R.V."/>
            <person name="Gram L."/>
        </authorList>
    </citation>
    <scope>NUCLEOTIDE SEQUENCE [LARGE SCALE GENOMIC DNA]</scope>
    <source>
        <strain evidence="3">DSM 19584</strain>
    </source>
</reference>
<evidence type="ECO:0000313" key="2">
    <source>
        <dbReference type="EMBL" id="KOO04195.1"/>
    </source>
</evidence>
<dbReference type="Proteomes" id="UP000037515">
    <property type="component" value="Unassembled WGS sequence"/>
</dbReference>
<evidence type="ECO:0000256" key="1">
    <source>
        <dbReference type="SAM" id="SignalP"/>
    </source>
</evidence>
<dbReference type="AlphaFoldDB" id="A0A0M0HPX8"/>
<proteinExistence type="predicted"/>
<gene>
    <name evidence="2" type="ORF">AKJ17_04585</name>
</gene>